<evidence type="ECO:0000256" key="1">
    <source>
        <dbReference type="SAM" id="Coils"/>
    </source>
</evidence>
<evidence type="ECO:0000313" key="3">
    <source>
        <dbReference type="EMBL" id="CAK9323224.1"/>
    </source>
</evidence>
<sequence>MLQSTELEQQITKQIRMKTKAEKKLQLLKKKLESLNLSSTMVNSEATISSEICDEDEPKTLIEVPPLTRNSKAIDEISHSEEEKRNARGSTSSNSSASEICSDEPSKTKIGNCGKEFDSVDDSFASVAVNTTEKSEAGDQLKSVISERIIEVLNDLKHARERIESSIKICELNMIKVSPV</sequence>
<evidence type="ECO:0000313" key="4">
    <source>
        <dbReference type="Proteomes" id="UP001642487"/>
    </source>
</evidence>
<feature type="compositionally biased region" description="Basic and acidic residues" evidence="2">
    <location>
        <begin position="72"/>
        <end position="86"/>
    </location>
</feature>
<gene>
    <name evidence="3" type="ORF">CITCOLO1_LOCUS15399</name>
</gene>
<dbReference type="EMBL" id="OZ021739">
    <property type="protein sequence ID" value="CAK9323224.1"/>
    <property type="molecule type" value="Genomic_DNA"/>
</dbReference>
<dbReference type="Proteomes" id="UP001642487">
    <property type="component" value="Chromosome 5"/>
</dbReference>
<reference evidence="3 4" key="1">
    <citation type="submission" date="2024-03" db="EMBL/GenBank/DDBJ databases">
        <authorList>
            <person name="Gkanogiannis A."/>
            <person name="Becerra Lopez-Lavalle L."/>
        </authorList>
    </citation>
    <scope>NUCLEOTIDE SEQUENCE [LARGE SCALE GENOMIC DNA]</scope>
</reference>
<feature type="compositionally biased region" description="Low complexity" evidence="2">
    <location>
        <begin position="90"/>
        <end position="100"/>
    </location>
</feature>
<protein>
    <submittedName>
        <fullName evidence="3">Uncharacterized protein</fullName>
    </submittedName>
</protein>
<feature type="coiled-coil region" evidence="1">
    <location>
        <begin position="11"/>
        <end position="38"/>
    </location>
</feature>
<keyword evidence="4" id="KW-1185">Reference proteome</keyword>
<proteinExistence type="predicted"/>
<accession>A0ABP0YRT0</accession>
<name>A0ABP0YRT0_9ROSI</name>
<keyword evidence="1" id="KW-0175">Coiled coil</keyword>
<organism evidence="3 4">
    <name type="scientific">Citrullus colocynthis</name>
    <name type="common">colocynth</name>
    <dbReference type="NCBI Taxonomy" id="252529"/>
    <lineage>
        <taxon>Eukaryota</taxon>
        <taxon>Viridiplantae</taxon>
        <taxon>Streptophyta</taxon>
        <taxon>Embryophyta</taxon>
        <taxon>Tracheophyta</taxon>
        <taxon>Spermatophyta</taxon>
        <taxon>Magnoliopsida</taxon>
        <taxon>eudicotyledons</taxon>
        <taxon>Gunneridae</taxon>
        <taxon>Pentapetalae</taxon>
        <taxon>rosids</taxon>
        <taxon>fabids</taxon>
        <taxon>Cucurbitales</taxon>
        <taxon>Cucurbitaceae</taxon>
        <taxon>Benincaseae</taxon>
        <taxon>Citrullus</taxon>
    </lineage>
</organism>
<feature type="region of interest" description="Disordered" evidence="2">
    <location>
        <begin position="66"/>
        <end position="105"/>
    </location>
</feature>
<evidence type="ECO:0000256" key="2">
    <source>
        <dbReference type="SAM" id="MobiDB-lite"/>
    </source>
</evidence>